<dbReference type="EMBL" id="JH816849">
    <property type="protein sequence ID" value="EKC28998.1"/>
    <property type="molecule type" value="Genomic_DNA"/>
</dbReference>
<dbReference type="InterPro" id="IPR015943">
    <property type="entry name" value="WD40/YVTN_repeat-like_dom_sf"/>
</dbReference>
<reference evidence="4" key="1">
    <citation type="journal article" date="2012" name="Nature">
        <title>The oyster genome reveals stress adaptation and complexity of shell formation.</title>
        <authorList>
            <person name="Zhang G."/>
            <person name="Fang X."/>
            <person name="Guo X."/>
            <person name="Li L."/>
            <person name="Luo R."/>
            <person name="Xu F."/>
            <person name="Yang P."/>
            <person name="Zhang L."/>
            <person name="Wang X."/>
            <person name="Qi H."/>
            <person name="Xiong Z."/>
            <person name="Que H."/>
            <person name="Xie Y."/>
            <person name="Holland P.W."/>
            <person name="Paps J."/>
            <person name="Zhu Y."/>
            <person name="Wu F."/>
            <person name="Chen Y."/>
            <person name="Wang J."/>
            <person name="Peng C."/>
            <person name="Meng J."/>
            <person name="Yang L."/>
            <person name="Liu J."/>
            <person name="Wen B."/>
            <person name="Zhang N."/>
            <person name="Huang Z."/>
            <person name="Zhu Q."/>
            <person name="Feng Y."/>
            <person name="Mount A."/>
            <person name="Hedgecock D."/>
            <person name="Xu Z."/>
            <person name="Liu Y."/>
            <person name="Domazet-Loso T."/>
            <person name="Du Y."/>
            <person name="Sun X."/>
            <person name="Zhang S."/>
            <person name="Liu B."/>
            <person name="Cheng P."/>
            <person name="Jiang X."/>
            <person name="Li J."/>
            <person name="Fan D."/>
            <person name="Wang W."/>
            <person name="Fu W."/>
            <person name="Wang T."/>
            <person name="Wang B."/>
            <person name="Zhang J."/>
            <person name="Peng Z."/>
            <person name="Li Y."/>
            <person name="Li N."/>
            <person name="Wang J."/>
            <person name="Chen M."/>
            <person name="He Y."/>
            <person name="Tan F."/>
            <person name="Song X."/>
            <person name="Zheng Q."/>
            <person name="Huang R."/>
            <person name="Yang H."/>
            <person name="Du X."/>
            <person name="Chen L."/>
            <person name="Yang M."/>
            <person name="Gaffney P.M."/>
            <person name="Wang S."/>
            <person name="Luo L."/>
            <person name="She Z."/>
            <person name="Ming Y."/>
            <person name="Huang W."/>
            <person name="Zhang S."/>
            <person name="Huang B."/>
            <person name="Zhang Y."/>
            <person name="Qu T."/>
            <person name="Ni P."/>
            <person name="Miao G."/>
            <person name="Wang J."/>
            <person name="Wang Q."/>
            <person name="Steinberg C.E."/>
            <person name="Wang H."/>
            <person name="Li N."/>
            <person name="Qian L."/>
            <person name="Zhang G."/>
            <person name="Li Y."/>
            <person name="Yang H."/>
            <person name="Liu X."/>
            <person name="Wang J."/>
            <person name="Yin Y."/>
            <person name="Wang J."/>
        </authorList>
    </citation>
    <scope>NUCLEOTIDE SEQUENCE [LARGE SCALE GENOMIC DNA]</scope>
    <source>
        <strain evidence="4">05x7-T-G4-1.051#20</strain>
    </source>
</reference>
<dbReference type="Pfam" id="PF00400">
    <property type="entry name" value="WD40"/>
    <property type="match status" value="3"/>
</dbReference>
<dbReference type="InterPro" id="IPR042410">
    <property type="entry name" value="WBSCR13"/>
</dbReference>
<sequence>MADVDPSDAASVSTFAVTAAVGAIIILIALMCSVVRGNKDKSENDEKESAEEPSTKKNEKAEKAGKKGKSQKPVKRSHSVHFTHPWLACNLKGHSGHVLSLDFSPNGKYLITASDGTLCPYTAGENKVNIFISEKSVRGNVEYDHASRVKFSPDSKAFVCSLANENTVRIFRIGKKDTGGIGNITAAFDFDKKHSVDIIYIGIASNGKFIMTCSSDTTLMIWSIKGDVLETIDTRQMNNSFGAVSPCGRFVASSGFTPDVKVWEVGFDRAGNFTGLRYEMNQDPYLLKTGSIDYTSTCLIALSPDGRSVAIASDNSLSVHNAVTGKEEETCSNVFSGEITDLSFDLTNKYFVCSGDKHVSVFNNITGYRASIDDLQEKLKSGNTQSQKERIRQQINEAQEALEQLLGQSNGHAGGKKD</sequence>
<gene>
    <name evidence="4" type="ORF">CGI_10015001</name>
</gene>
<dbReference type="PROSITE" id="PS50082">
    <property type="entry name" value="WD_REPEATS_2"/>
    <property type="match status" value="2"/>
</dbReference>
<dbReference type="InParanoid" id="K1Q541"/>
<dbReference type="Gene3D" id="2.130.10.10">
    <property type="entry name" value="YVTN repeat-like/Quinoprotein amine dehydrogenase"/>
    <property type="match status" value="2"/>
</dbReference>
<dbReference type="PANTHER" id="PTHR44321">
    <property type="entry name" value="TRANSDUCIN BETA-LIKE PROTEIN 2"/>
    <property type="match status" value="1"/>
</dbReference>
<name>K1Q541_MAGGI</name>
<dbReference type="GO" id="GO:0005783">
    <property type="term" value="C:endoplasmic reticulum"/>
    <property type="evidence" value="ECO:0007669"/>
    <property type="project" value="TreeGrafter"/>
</dbReference>
<keyword evidence="1" id="KW-0175">Coiled coil</keyword>
<dbReference type="PANTHER" id="PTHR44321:SF1">
    <property type="entry name" value="TRANSDUCIN BETA-LIKE PROTEIN 2"/>
    <property type="match status" value="1"/>
</dbReference>
<keyword evidence="3" id="KW-1133">Transmembrane helix</keyword>
<evidence type="ECO:0000256" key="1">
    <source>
        <dbReference type="SAM" id="Coils"/>
    </source>
</evidence>
<feature type="transmembrane region" description="Helical" evidence="3">
    <location>
        <begin position="12"/>
        <end position="35"/>
    </location>
</feature>
<feature type="coiled-coil region" evidence="1">
    <location>
        <begin position="381"/>
        <end position="408"/>
    </location>
</feature>
<protein>
    <submittedName>
        <fullName evidence="4">Transducin beta-like protein 2</fullName>
    </submittedName>
</protein>
<dbReference type="SUPFAM" id="SSF82171">
    <property type="entry name" value="DPP6 N-terminal domain-like"/>
    <property type="match status" value="1"/>
</dbReference>
<evidence type="ECO:0000256" key="2">
    <source>
        <dbReference type="SAM" id="MobiDB-lite"/>
    </source>
</evidence>
<dbReference type="HOGENOM" id="CLU_047173_1_0_1"/>
<evidence type="ECO:0000256" key="3">
    <source>
        <dbReference type="SAM" id="Phobius"/>
    </source>
</evidence>
<dbReference type="SMART" id="SM00320">
    <property type="entry name" value="WD40"/>
    <property type="match status" value="6"/>
</dbReference>
<organism evidence="4">
    <name type="scientific">Magallana gigas</name>
    <name type="common">Pacific oyster</name>
    <name type="synonym">Crassostrea gigas</name>
    <dbReference type="NCBI Taxonomy" id="29159"/>
    <lineage>
        <taxon>Eukaryota</taxon>
        <taxon>Metazoa</taxon>
        <taxon>Spiralia</taxon>
        <taxon>Lophotrochozoa</taxon>
        <taxon>Mollusca</taxon>
        <taxon>Bivalvia</taxon>
        <taxon>Autobranchia</taxon>
        <taxon>Pteriomorphia</taxon>
        <taxon>Ostreida</taxon>
        <taxon>Ostreoidea</taxon>
        <taxon>Ostreidae</taxon>
        <taxon>Magallana</taxon>
    </lineage>
</organism>
<feature type="region of interest" description="Disordered" evidence="2">
    <location>
        <begin position="39"/>
        <end position="79"/>
    </location>
</feature>
<proteinExistence type="predicted"/>
<dbReference type="GO" id="GO:0030968">
    <property type="term" value="P:endoplasmic reticulum unfolded protein response"/>
    <property type="evidence" value="ECO:0007669"/>
    <property type="project" value="TreeGrafter"/>
</dbReference>
<dbReference type="InterPro" id="IPR001680">
    <property type="entry name" value="WD40_rpt"/>
</dbReference>
<feature type="compositionally biased region" description="Basic and acidic residues" evidence="2">
    <location>
        <begin position="53"/>
        <end position="65"/>
    </location>
</feature>
<accession>K1Q541</accession>
<evidence type="ECO:0000313" key="4">
    <source>
        <dbReference type="EMBL" id="EKC28998.1"/>
    </source>
</evidence>
<keyword evidence="3" id="KW-0812">Transmembrane</keyword>
<dbReference type="AlphaFoldDB" id="K1Q541"/>
<feature type="compositionally biased region" description="Basic residues" evidence="2">
    <location>
        <begin position="66"/>
        <end position="79"/>
    </location>
</feature>
<keyword evidence="3" id="KW-0472">Membrane</keyword>